<comment type="caution">
    <text evidence="7">The sequence shown here is derived from an EMBL/GenBank/DDBJ whole genome shotgun (WGS) entry which is preliminary data.</text>
</comment>
<evidence type="ECO:0000256" key="1">
    <source>
        <dbReference type="ARBA" id="ARBA00022555"/>
    </source>
</evidence>
<keyword evidence="1 5" id="KW-0820">tRNA-binding</keyword>
<sequence>MSFDGLMTRAITNELAKELVTGRIAKVHQPYQTDLLITVRANRKNHQLLLSANPSFARMHITKEKYENPTEPPMFCMLLRKHIEGGFIQAIEQKGMERVVIITIESKDELGDTSIKKLVIEIMGRHSNVMLIDEKTNMILDSMKHLPPSVNSYRTILPGREYIEPPAQDKISPLSVNEEEVLTKLDFNQGKIDQQLVQQFSGLSPQVSKEITYRAGIGNYRKIAEVFTDLMTEVKNHLYTPEITFTDKKEYFSVIELTGVKGKKITFTNVSEMLDRFYFGKAERDRVKQQAHDLDRFLRNEWQKNKKKIKKLEKTLTDAEKAQRFQKFGELLTANLHLLKGGEKEIEVLDYYDENGGTITIPLQPEKSPSENTQIYFRKYNKAKNSVEIVKEQITKATEEMDYLEQLIQQLQSAAPKDVEEIREELEEEGYVKRKKSKKNKKKKNQKPELASFRSSEGIPILVGKNNKQNEYLTNKLAQQRETWLHTKDIPGSHVVIRSTDFGEETLKEAANIAAYFSKAKDSSSVPVDYTLIKHVKKPNGAKPGYVIYDEQTTIFVTPDEDLIHSLQQK</sequence>
<dbReference type="InterPro" id="IPR043682">
    <property type="entry name" value="RqcH_bacterial"/>
</dbReference>
<evidence type="ECO:0000313" key="8">
    <source>
        <dbReference type="Proteomes" id="UP001596142"/>
    </source>
</evidence>
<dbReference type="Pfam" id="PF05833">
    <property type="entry name" value="NFACT_N"/>
    <property type="match status" value="1"/>
</dbReference>
<evidence type="ECO:0000313" key="7">
    <source>
        <dbReference type="EMBL" id="MFC5712208.1"/>
    </source>
</evidence>
<evidence type="ECO:0000256" key="3">
    <source>
        <dbReference type="ARBA" id="ARBA00022884"/>
    </source>
</evidence>
<dbReference type="Proteomes" id="UP001596142">
    <property type="component" value="Unassembled WGS sequence"/>
</dbReference>
<dbReference type="PANTHER" id="PTHR15239:SF6">
    <property type="entry name" value="RIBOSOME QUALITY CONTROL COMPLEX SUBUNIT NEMF"/>
    <property type="match status" value="1"/>
</dbReference>
<evidence type="ECO:0000256" key="2">
    <source>
        <dbReference type="ARBA" id="ARBA00022730"/>
    </source>
</evidence>
<protein>
    <recommendedName>
        <fullName evidence="5">Rqc2 homolog RqcH</fullName>
        <shortName evidence="5">RqcH</shortName>
    </recommendedName>
</protein>
<organism evidence="7 8">
    <name type="scientific">Thalassorhabdus alkalitolerans</name>
    <dbReference type="NCBI Taxonomy" id="2282697"/>
    <lineage>
        <taxon>Bacteria</taxon>
        <taxon>Bacillati</taxon>
        <taxon>Bacillota</taxon>
        <taxon>Bacilli</taxon>
        <taxon>Bacillales</taxon>
        <taxon>Bacillaceae</taxon>
        <taxon>Thalassorhabdus</taxon>
    </lineage>
</organism>
<evidence type="ECO:0000259" key="6">
    <source>
        <dbReference type="Pfam" id="PF05670"/>
    </source>
</evidence>
<dbReference type="Pfam" id="PF05670">
    <property type="entry name" value="NFACT-R_1"/>
    <property type="match status" value="1"/>
</dbReference>
<dbReference type="EMBL" id="JBHSOZ010000003">
    <property type="protein sequence ID" value="MFC5712208.1"/>
    <property type="molecule type" value="Genomic_DNA"/>
</dbReference>
<feature type="coiled-coil region" evidence="5">
    <location>
        <begin position="380"/>
        <end position="414"/>
    </location>
</feature>
<comment type="similarity">
    <text evidence="5">Belongs to the NEMF family.</text>
</comment>
<comment type="function">
    <text evidence="5">Key component of the ribosome quality control system (RQC), a ribosome-associated complex that mediates the extraction of incompletely synthesized nascent chains from stalled ribosomes and their subsequent degradation. RqcH recruits Ala-charged tRNA, and with RqcP directs the elongation of stalled nascent chains on 50S ribosomal subunits, leading to non-templated C-terminal alanine extensions (Ala tail). The Ala tail promotes nascent chain degradation. May add between 1 and at least 8 Ala residues. Binds to stalled 50S ribosomal subunits.</text>
</comment>
<accession>A0ABW0YM60</accession>
<keyword evidence="2 5" id="KW-0699">rRNA-binding</keyword>
<dbReference type="HAMAP" id="MF_00844_B">
    <property type="entry name" value="RqcH_B"/>
    <property type="match status" value="1"/>
</dbReference>
<keyword evidence="8" id="KW-1185">Reference proteome</keyword>
<reference evidence="8" key="1">
    <citation type="journal article" date="2019" name="Int. J. Syst. Evol. Microbiol.">
        <title>The Global Catalogue of Microorganisms (GCM) 10K type strain sequencing project: providing services to taxonomists for standard genome sequencing and annotation.</title>
        <authorList>
            <consortium name="The Broad Institute Genomics Platform"/>
            <consortium name="The Broad Institute Genome Sequencing Center for Infectious Disease"/>
            <person name="Wu L."/>
            <person name="Ma J."/>
        </authorList>
    </citation>
    <scope>NUCLEOTIDE SEQUENCE [LARGE SCALE GENOMIC DNA]</scope>
    <source>
        <strain evidence="8">CECT 7184</strain>
    </source>
</reference>
<gene>
    <name evidence="5" type="primary">rqcH</name>
    <name evidence="7" type="ORF">ACFPU1_05400</name>
</gene>
<dbReference type="Gene3D" id="1.10.8.50">
    <property type="match status" value="1"/>
</dbReference>
<feature type="domain" description="NFACT RNA-binding" evidence="6">
    <location>
        <begin position="452"/>
        <end position="541"/>
    </location>
</feature>
<dbReference type="RefSeq" id="WP_385939280.1">
    <property type="nucleotide sequence ID" value="NZ_JBHSOZ010000003.1"/>
</dbReference>
<comment type="subunit">
    <text evidence="5">Associates with stalled 50S ribosomal subunits. Binds to RqcP.</text>
</comment>
<proteinExistence type="inferred from homology"/>
<dbReference type="Gene3D" id="3.40.970.40">
    <property type="entry name" value="fibrinogen binding protein from staphylococcus aureus domain like"/>
    <property type="match status" value="1"/>
</dbReference>
<keyword evidence="3 5" id="KW-0694">RNA-binding</keyword>
<dbReference type="PANTHER" id="PTHR15239">
    <property type="entry name" value="NUCLEAR EXPORT MEDIATOR FACTOR NEMF"/>
    <property type="match status" value="1"/>
</dbReference>
<dbReference type="InterPro" id="IPR051608">
    <property type="entry name" value="RQC_Subunit_NEMF"/>
</dbReference>
<evidence type="ECO:0000256" key="5">
    <source>
        <dbReference type="HAMAP-Rule" id="MF_00844"/>
    </source>
</evidence>
<keyword evidence="4 5" id="KW-0648">Protein biosynthesis</keyword>
<name>A0ABW0YM60_9BACI</name>
<keyword evidence="5" id="KW-0175">Coiled coil</keyword>
<dbReference type="InterPro" id="IPR008532">
    <property type="entry name" value="NFACT_RNA-bd"/>
</dbReference>
<dbReference type="Gene3D" id="2.30.310.10">
    <property type="entry name" value="ibrinogen binding protein from staphylococcus aureus domain"/>
    <property type="match status" value="1"/>
</dbReference>
<evidence type="ECO:0000256" key="4">
    <source>
        <dbReference type="ARBA" id="ARBA00022917"/>
    </source>
</evidence>